<protein>
    <submittedName>
        <fullName evidence="2">Type 1 glutamine amidotransferase</fullName>
    </submittedName>
</protein>
<dbReference type="InterPro" id="IPR017926">
    <property type="entry name" value="GATASE"/>
</dbReference>
<evidence type="ECO:0000313" key="3">
    <source>
        <dbReference type="Proteomes" id="UP000293568"/>
    </source>
</evidence>
<keyword evidence="3" id="KW-1185">Reference proteome</keyword>
<dbReference type="InterPro" id="IPR044992">
    <property type="entry name" value="ChyE-like"/>
</dbReference>
<dbReference type="Gene3D" id="3.40.50.880">
    <property type="match status" value="1"/>
</dbReference>
<sequence>MRIAALKHFSFDDESVVERWAKRNGFTMAVMEPNNGGVFPHQDNFDMLVIFGGPMSVYEEESHPWLREEKAFLREAIHSGKHILGICLGAQLIAEVLGAKVTRNRVKEIGWHTVYRTASKHPLFAGMPTSFPSFHWHGDVFELPDGAELLAYSEATPHQAFAYGDRVLALQFHLETSYSCMETMVDRWAEELCEAPYIQSAGAIRGQHIQSGRSELLLHHLLDRVAQPALLI</sequence>
<dbReference type="OrthoDB" id="9807137at2"/>
<dbReference type="GO" id="GO:0016740">
    <property type="term" value="F:transferase activity"/>
    <property type="evidence" value="ECO:0007669"/>
    <property type="project" value="UniProtKB-KW"/>
</dbReference>
<evidence type="ECO:0000259" key="1">
    <source>
        <dbReference type="Pfam" id="PF00117"/>
    </source>
</evidence>
<dbReference type="EMBL" id="CP035492">
    <property type="protein sequence ID" value="QAY66088.1"/>
    <property type="molecule type" value="Genomic_DNA"/>
</dbReference>
<dbReference type="PANTHER" id="PTHR42695:SF5">
    <property type="entry name" value="GLUTAMINE AMIDOTRANSFERASE YLR126C-RELATED"/>
    <property type="match status" value="1"/>
</dbReference>
<dbReference type="AlphaFoldDB" id="A0A4P6F6Q0"/>
<dbReference type="PANTHER" id="PTHR42695">
    <property type="entry name" value="GLUTAMINE AMIDOTRANSFERASE YLR126C-RELATED"/>
    <property type="match status" value="1"/>
</dbReference>
<feature type="domain" description="Glutamine amidotransferase" evidence="1">
    <location>
        <begin position="42"/>
        <end position="179"/>
    </location>
</feature>
<evidence type="ECO:0000313" key="2">
    <source>
        <dbReference type="EMBL" id="QAY66088.1"/>
    </source>
</evidence>
<dbReference type="RefSeq" id="WP_129439311.1">
    <property type="nucleotide sequence ID" value="NZ_CP035492.1"/>
</dbReference>
<dbReference type="Proteomes" id="UP000293568">
    <property type="component" value="Chromosome"/>
</dbReference>
<gene>
    <name evidence="2" type="ORF">ET464_06475</name>
</gene>
<dbReference type="KEGG" id="pprt:ET464_06475"/>
<dbReference type="InterPro" id="IPR029062">
    <property type="entry name" value="Class_I_gatase-like"/>
</dbReference>
<accession>A0A4P6F6Q0</accession>
<organism evidence="2 3">
    <name type="scientific">Paenibacillus protaetiae</name>
    <dbReference type="NCBI Taxonomy" id="2509456"/>
    <lineage>
        <taxon>Bacteria</taxon>
        <taxon>Bacillati</taxon>
        <taxon>Bacillota</taxon>
        <taxon>Bacilli</taxon>
        <taxon>Bacillales</taxon>
        <taxon>Paenibacillaceae</taxon>
        <taxon>Paenibacillus</taxon>
    </lineage>
</organism>
<dbReference type="PROSITE" id="PS51273">
    <property type="entry name" value="GATASE_TYPE_1"/>
    <property type="match status" value="1"/>
</dbReference>
<dbReference type="CDD" id="cd01741">
    <property type="entry name" value="GATase1_1"/>
    <property type="match status" value="1"/>
</dbReference>
<dbReference type="GO" id="GO:0005829">
    <property type="term" value="C:cytosol"/>
    <property type="evidence" value="ECO:0007669"/>
    <property type="project" value="TreeGrafter"/>
</dbReference>
<dbReference type="SUPFAM" id="SSF52317">
    <property type="entry name" value="Class I glutamine amidotransferase-like"/>
    <property type="match status" value="1"/>
</dbReference>
<name>A0A4P6F6Q0_9BACL</name>
<dbReference type="FunFam" id="3.40.50.880:FF:000033">
    <property type="entry name" value="Glutamine amidotransferase class-I"/>
    <property type="match status" value="1"/>
</dbReference>
<keyword evidence="2" id="KW-0808">Transferase</keyword>
<proteinExistence type="predicted"/>
<reference evidence="2 3" key="1">
    <citation type="submission" date="2019-01" db="EMBL/GenBank/DDBJ databases">
        <title>Genome sequencing of strain FW100M-2.</title>
        <authorList>
            <person name="Heo J."/>
            <person name="Kim S.-J."/>
            <person name="Kim J.-S."/>
            <person name="Hong S.-B."/>
            <person name="Kwon S.-W."/>
        </authorList>
    </citation>
    <scope>NUCLEOTIDE SEQUENCE [LARGE SCALE GENOMIC DNA]</scope>
    <source>
        <strain evidence="2 3">FW100M-2</strain>
    </source>
</reference>
<dbReference type="Pfam" id="PF00117">
    <property type="entry name" value="GATase"/>
    <property type="match status" value="1"/>
</dbReference>
<keyword evidence="2" id="KW-0315">Glutamine amidotransferase</keyword>